<feature type="compositionally biased region" description="Pro residues" evidence="2">
    <location>
        <begin position="1"/>
        <end position="10"/>
    </location>
</feature>
<evidence type="ECO:0000313" key="4">
    <source>
        <dbReference type="EMBL" id="KAF9963966.1"/>
    </source>
</evidence>
<protein>
    <recommendedName>
        <fullName evidence="3">PH domain-containing protein</fullName>
    </recommendedName>
</protein>
<keyword evidence="1" id="KW-0175">Coiled coil</keyword>
<feature type="compositionally biased region" description="Low complexity" evidence="2">
    <location>
        <begin position="689"/>
        <end position="700"/>
    </location>
</feature>
<evidence type="ECO:0000313" key="5">
    <source>
        <dbReference type="Proteomes" id="UP000738359"/>
    </source>
</evidence>
<reference evidence="4" key="1">
    <citation type="journal article" date="2020" name="Fungal Divers.">
        <title>Resolving the Mortierellaceae phylogeny through synthesis of multi-gene phylogenetics and phylogenomics.</title>
        <authorList>
            <person name="Vandepol N."/>
            <person name="Liber J."/>
            <person name="Desiro A."/>
            <person name="Na H."/>
            <person name="Kennedy M."/>
            <person name="Barry K."/>
            <person name="Grigoriev I.V."/>
            <person name="Miller A.N."/>
            <person name="O'Donnell K."/>
            <person name="Stajich J.E."/>
            <person name="Bonito G."/>
        </authorList>
    </citation>
    <scope>NUCLEOTIDE SEQUENCE</scope>
    <source>
        <strain evidence="4">CK1249</strain>
    </source>
</reference>
<feature type="compositionally biased region" description="Low complexity" evidence="2">
    <location>
        <begin position="659"/>
        <end position="670"/>
    </location>
</feature>
<feature type="region of interest" description="Disordered" evidence="2">
    <location>
        <begin position="1"/>
        <end position="42"/>
    </location>
</feature>
<name>A0A9P6J7K2_MORAP</name>
<feature type="region of interest" description="Disordered" evidence="2">
    <location>
        <begin position="1275"/>
        <end position="1313"/>
    </location>
</feature>
<feature type="region of interest" description="Disordered" evidence="2">
    <location>
        <begin position="1327"/>
        <end position="1352"/>
    </location>
</feature>
<accession>A0A9P6J7K2</accession>
<feature type="coiled-coil region" evidence="1">
    <location>
        <begin position="770"/>
        <end position="832"/>
    </location>
</feature>
<feature type="compositionally biased region" description="Polar residues" evidence="2">
    <location>
        <begin position="25"/>
        <end position="36"/>
    </location>
</feature>
<feature type="compositionally biased region" description="Basic and acidic residues" evidence="2">
    <location>
        <begin position="1275"/>
        <end position="1297"/>
    </location>
</feature>
<organism evidence="4 5">
    <name type="scientific">Mortierella alpina</name>
    <name type="common">Oleaginous fungus</name>
    <name type="synonym">Mortierella renispora</name>
    <dbReference type="NCBI Taxonomy" id="64518"/>
    <lineage>
        <taxon>Eukaryota</taxon>
        <taxon>Fungi</taxon>
        <taxon>Fungi incertae sedis</taxon>
        <taxon>Mucoromycota</taxon>
        <taxon>Mortierellomycotina</taxon>
        <taxon>Mortierellomycetes</taxon>
        <taxon>Mortierellales</taxon>
        <taxon>Mortierellaceae</taxon>
        <taxon>Mortierella</taxon>
    </lineage>
</organism>
<keyword evidence="5" id="KW-1185">Reference proteome</keyword>
<evidence type="ECO:0000256" key="1">
    <source>
        <dbReference type="SAM" id="Coils"/>
    </source>
</evidence>
<dbReference type="SMART" id="SM00233">
    <property type="entry name" value="PH"/>
    <property type="match status" value="1"/>
</dbReference>
<feature type="compositionally biased region" description="Basic and acidic residues" evidence="2">
    <location>
        <begin position="984"/>
        <end position="999"/>
    </location>
</feature>
<dbReference type="EMBL" id="JAAAHY010000422">
    <property type="protein sequence ID" value="KAF9963966.1"/>
    <property type="molecule type" value="Genomic_DNA"/>
</dbReference>
<dbReference type="CDD" id="cd00821">
    <property type="entry name" value="PH"/>
    <property type="match status" value="1"/>
</dbReference>
<feature type="non-terminal residue" evidence="4">
    <location>
        <position position="1352"/>
    </location>
</feature>
<feature type="region of interest" description="Disordered" evidence="2">
    <location>
        <begin position="635"/>
        <end position="705"/>
    </location>
</feature>
<feature type="domain" description="PH" evidence="3">
    <location>
        <begin position="194"/>
        <end position="297"/>
    </location>
</feature>
<feature type="compositionally biased region" description="Low complexity" evidence="2">
    <location>
        <begin position="1108"/>
        <end position="1121"/>
    </location>
</feature>
<feature type="compositionally biased region" description="Low complexity" evidence="2">
    <location>
        <begin position="486"/>
        <end position="505"/>
    </location>
</feature>
<dbReference type="InterPro" id="IPR011993">
    <property type="entry name" value="PH-like_dom_sf"/>
</dbReference>
<dbReference type="InterPro" id="IPR001849">
    <property type="entry name" value="PH_domain"/>
</dbReference>
<feature type="compositionally biased region" description="Low complexity" evidence="2">
    <location>
        <begin position="1038"/>
        <end position="1053"/>
    </location>
</feature>
<gene>
    <name evidence="4" type="ORF">BGZ70_007079</name>
</gene>
<feature type="compositionally biased region" description="Polar residues" evidence="2">
    <location>
        <begin position="1132"/>
        <end position="1142"/>
    </location>
</feature>
<feature type="region of interest" description="Disordered" evidence="2">
    <location>
        <begin position="1067"/>
        <end position="1142"/>
    </location>
</feature>
<feature type="compositionally biased region" description="Polar residues" evidence="2">
    <location>
        <begin position="80"/>
        <end position="112"/>
    </location>
</feature>
<dbReference type="Gene3D" id="2.30.29.30">
    <property type="entry name" value="Pleckstrin-homology domain (PH domain)/Phosphotyrosine-binding domain (PTB)"/>
    <property type="match status" value="1"/>
</dbReference>
<evidence type="ECO:0000259" key="3">
    <source>
        <dbReference type="PROSITE" id="PS50003"/>
    </source>
</evidence>
<dbReference type="PROSITE" id="PS50003">
    <property type="entry name" value="PH_DOMAIN"/>
    <property type="match status" value="1"/>
</dbReference>
<dbReference type="Pfam" id="PF00169">
    <property type="entry name" value="PH"/>
    <property type="match status" value="1"/>
</dbReference>
<dbReference type="Proteomes" id="UP000738359">
    <property type="component" value="Unassembled WGS sequence"/>
</dbReference>
<comment type="caution">
    <text evidence="4">The sequence shown here is derived from an EMBL/GenBank/DDBJ whole genome shotgun (WGS) entry which is preliminary data.</text>
</comment>
<feature type="compositionally biased region" description="Low complexity" evidence="2">
    <location>
        <begin position="1068"/>
        <end position="1078"/>
    </location>
</feature>
<feature type="region of interest" description="Disordered" evidence="2">
    <location>
        <begin position="486"/>
        <end position="512"/>
    </location>
</feature>
<feature type="compositionally biased region" description="Polar residues" evidence="2">
    <location>
        <begin position="1085"/>
        <end position="1101"/>
    </location>
</feature>
<feature type="region of interest" description="Disordered" evidence="2">
    <location>
        <begin position="80"/>
        <end position="156"/>
    </location>
</feature>
<sequence length="1352" mass="148086">MIMTYIPPPANNASQIGSSPEALGHSTTPSPATLSSHHPPLRPVSAAAAMSSSFNTFSSGSQPVQKPAMLQGARSSYIGSSTPIASSNGAGTQSKTSFSPMNSETPASSSSRFARRGPLVMSQDNSSFAEDVDSGMNSGGAKSRRQSAAYSDAESPAQHQYIQSVQGLQPFSPASQRTETGSSLLPGAAGTQLQVAKEGWLWRRGNLLTWKRCYAMGRYRGDTQPGIFTLFKDNEHLFPIKTIDMSECFEVQVKAQDAKGSGRFEFKVVTRKEETWFATDTMSERTGWIDALNSLMAKIVGASLMKLEQKLNNIRHRNHSLEYAHTSLPVEKASMEGHLQLVQHDLAVREQQLSQRELDLEKKRVESLLVQLEAWRAAAKVTVNQHYSVRDQLLERVMKAARTFQELQERAKIHLETGSDQVIEVVSSHLDCLKVHASEDTMSPASFRMLKSILVGLTVNLDTRSSEIKRVLLVMEQYISATKAAAATPRTSSLSSPSSPILAGSHTSGRERRISVAEPPYHTKTPSPTPTIMGMSVYLIQIKEKYTATLEILEEHSRQMKRVLERVDVQSADHVRKFHEEAREVLRSLLNLPTYAFTPCIPDQPLPGAPDTFYREDLVQLQQQSQEILRRGHSLNGQSASAPAAQVQDKSQDAALRDGGASRTTTGARTPEYSDAPTAACETAVKPQPRASTPSSSSGPPTLPLALPPSLSSFLLPDKNVFGASTADLTQRLRDTILPEFDHLSIKHEESTQAMTLLLNQISSQLVNKLAEIKDATASQRQEFEELKDEIIDVMQLSATDPSAPQRDISTLSEIRSKLAEITEQLTKVQSAQNQAGGATYLGAGSSMQVVSKLDQLLLLLEFVNTAQCRMMAYQDLEFDRGLKGGYGTSNVDDGRMMAVQEHMEQLDRKMGLQMHLLRRLVTLQGSEPLSDTSIGLKEAQGVDDAGGARLQELSEEDAQADFALSTETEEGRIQELADQLSEMKRQLDEQQRRQEDHQLQSGGTLKTRVSSPSSADRSRSSERPVTPLLHSRSPSQPLGLLSNSANPLSSPLETENPAFWRASLRPSASNGSSYSGSVRERAGVQSTSGLPNATTSSVQGSHGGGSNAQEASAAALASNPPSGPWSHSLHHQTSFGSSSSLITKTSDRIAEMLERMDARMSQVIDEQLARYEKGNKELLAKVYDLLDADDDENEDDDEDGDVAVQAKVRTRQHSSPRQGTTCSPLLMGTTAPCSEAEMQQEQHQIADVKELLEKVLRGQDDLLRTSWSSDRIDRQQHEVVKSSEEDDGHRRQEKAAGETVGGSSHSEELSISLEVSESLDKIKALIQQEGDRSEATLNEQRDEVLEKMHHL</sequence>
<dbReference type="OrthoDB" id="2249524at2759"/>
<feature type="region of interest" description="Disordered" evidence="2">
    <location>
        <begin position="984"/>
        <end position="1053"/>
    </location>
</feature>
<proteinExistence type="predicted"/>
<evidence type="ECO:0000256" key="2">
    <source>
        <dbReference type="SAM" id="MobiDB-lite"/>
    </source>
</evidence>
<dbReference type="SUPFAM" id="SSF50729">
    <property type="entry name" value="PH domain-like"/>
    <property type="match status" value="1"/>
</dbReference>